<dbReference type="Proteomes" id="UP000499080">
    <property type="component" value="Unassembled WGS sequence"/>
</dbReference>
<evidence type="ECO:0000313" key="3">
    <source>
        <dbReference type="Proteomes" id="UP000499080"/>
    </source>
</evidence>
<gene>
    <name evidence="2" type="ORF">AVEN_51627_1</name>
</gene>
<feature type="compositionally biased region" description="Acidic residues" evidence="1">
    <location>
        <begin position="80"/>
        <end position="93"/>
    </location>
</feature>
<name>A0A4Y2P863_ARAVE</name>
<dbReference type="EMBL" id="BGPR01010645">
    <property type="protein sequence ID" value="GBN47262.1"/>
    <property type="molecule type" value="Genomic_DNA"/>
</dbReference>
<comment type="caution">
    <text evidence="2">The sequence shown here is derived from an EMBL/GenBank/DDBJ whole genome shotgun (WGS) entry which is preliminary data.</text>
</comment>
<accession>A0A4Y2P863</accession>
<evidence type="ECO:0000313" key="2">
    <source>
        <dbReference type="EMBL" id="GBN47262.1"/>
    </source>
</evidence>
<keyword evidence="3" id="KW-1185">Reference proteome</keyword>
<sequence>MRVAKIFLVQKDFLQQNKNPFCSASRNAFPCPSPIVQIPGTHPSTLYTWVYVGPLGIDFWLDGYVLKWQEIGDIAAEINGGEEDEEEDKDEEDAAKVPPTHTVALETLTIFSSIPEVKELFHISMNLKRHFLKIHEDKNNPRL</sequence>
<dbReference type="AlphaFoldDB" id="A0A4Y2P863"/>
<proteinExistence type="predicted"/>
<reference evidence="2 3" key="1">
    <citation type="journal article" date="2019" name="Sci. Rep.">
        <title>Orb-weaving spider Araneus ventricosus genome elucidates the spidroin gene catalogue.</title>
        <authorList>
            <person name="Kono N."/>
            <person name="Nakamura H."/>
            <person name="Ohtoshi R."/>
            <person name="Moran D.A.P."/>
            <person name="Shinohara A."/>
            <person name="Yoshida Y."/>
            <person name="Fujiwara M."/>
            <person name="Mori M."/>
            <person name="Tomita M."/>
            <person name="Arakawa K."/>
        </authorList>
    </citation>
    <scope>NUCLEOTIDE SEQUENCE [LARGE SCALE GENOMIC DNA]</scope>
</reference>
<organism evidence="2 3">
    <name type="scientific">Araneus ventricosus</name>
    <name type="common">Orbweaver spider</name>
    <name type="synonym">Epeira ventricosa</name>
    <dbReference type="NCBI Taxonomy" id="182803"/>
    <lineage>
        <taxon>Eukaryota</taxon>
        <taxon>Metazoa</taxon>
        <taxon>Ecdysozoa</taxon>
        <taxon>Arthropoda</taxon>
        <taxon>Chelicerata</taxon>
        <taxon>Arachnida</taxon>
        <taxon>Araneae</taxon>
        <taxon>Araneomorphae</taxon>
        <taxon>Entelegynae</taxon>
        <taxon>Araneoidea</taxon>
        <taxon>Araneidae</taxon>
        <taxon>Araneus</taxon>
    </lineage>
</organism>
<protein>
    <submittedName>
        <fullName evidence="2">Uncharacterized protein</fullName>
    </submittedName>
</protein>
<feature type="region of interest" description="Disordered" evidence="1">
    <location>
        <begin position="78"/>
        <end position="97"/>
    </location>
</feature>
<evidence type="ECO:0000256" key="1">
    <source>
        <dbReference type="SAM" id="MobiDB-lite"/>
    </source>
</evidence>